<accession>A0A0A8Y936</accession>
<reference evidence="1" key="1">
    <citation type="submission" date="2014-09" db="EMBL/GenBank/DDBJ databases">
        <authorList>
            <person name="Magalhaes I.L.F."/>
            <person name="Oliveira U."/>
            <person name="Santos F.R."/>
            <person name="Vidigal T.H.D.A."/>
            <person name="Brescovit A.D."/>
            <person name="Santos A.J."/>
        </authorList>
    </citation>
    <scope>NUCLEOTIDE SEQUENCE</scope>
    <source>
        <tissue evidence="1">Shoot tissue taken approximately 20 cm above the soil surface</tissue>
    </source>
</reference>
<organism evidence="1">
    <name type="scientific">Arundo donax</name>
    <name type="common">Giant reed</name>
    <name type="synonym">Donax arundinaceus</name>
    <dbReference type="NCBI Taxonomy" id="35708"/>
    <lineage>
        <taxon>Eukaryota</taxon>
        <taxon>Viridiplantae</taxon>
        <taxon>Streptophyta</taxon>
        <taxon>Embryophyta</taxon>
        <taxon>Tracheophyta</taxon>
        <taxon>Spermatophyta</taxon>
        <taxon>Magnoliopsida</taxon>
        <taxon>Liliopsida</taxon>
        <taxon>Poales</taxon>
        <taxon>Poaceae</taxon>
        <taxon>PACMAD clade</taxon>
        <taxon>Arundinoideae</taxon>
        <taxon>Arundineae</taxon>
        <taxon>Arundo</taxon>
    </lineage>
</organism>
<reference evidence="1" key="2">
    <citation type="journal article" date="2015" name="Data Brief">
        <title>Shoot transcriptome of the giant reed, Arundo donax.</title>
        <authorList>
            <person name="Barrero R.A."/>
            <person name="Guerrero F.D."/>
            <person name="Moolhuijzen P."/>
            <person name="Goolsby J.A."/>
            <person name="Tidwell J."/>
            <person name="Bellgard S.E."/>
            <person name="Bellgard M.I."/>
        </authorList>
    </citation>
    <scope>NUCLEOTIDE SEQUENCE</scope>
    <source>
        <tissue evidence="1">Shoot tissue taken approximately 20 cm above the soil surface</tissue>
    </source>
</reference>
<dbReference type="EMBL" id="GBRH01275094">
    <property type="protein sequence ID" value="JAD22801.1"/>
    <property type="molecule type" value="Transcribed_RNA"/>
</dbReference>
<protein>
    <submittedName>
        <fullName evidence="1">Uncharacterized protein</fullName>
    </submittedName>
</protein>
<proteinExistence type="predicted"/>
<evidence type="ECO:0000313" key="1">
    <source>
        <dbReference type="EMBL" id="JAD22801.1"/>
    </source>
</evidence>
<sequence length="75" mass="8574">MAVFLFTWVLGITTRYHNLKSNSCNGFEYDIPTVSVTSQLMQCGITHAMREALGNLSYVRSSYQDTILQLPWKLL</sequence>
<dbReference type="AlphaFoldDB" id="A0A0A8Y936"/>
<name>A0A0A8Y936_ARUDO</name>